<evidence type="ECO:0000256" key="3">
    <source>
        <dbReference type="ARBA" id="ARBA00048505"/>
    </source>
</evidence>
<dbReference type="InterPro" id="IPR001279">
    <property type="entry name" value="Metallo-B-lactamas"/>
</dbReference>
<evidence type="ECO:0000313" key="5">
    <source>
        <dbReference type="EMBL" id="OCT15103.1"/>
    </source>
</evidence>
<organism evidence="5 6">
    <name type="scientific">Paenibacillus pectinilyticus</name>
    <dbReference type="NCBI Taxonomy" id="512399"/>
    <lineage>
        <taxon>Bacteria</taxon>
        <taxon>Bacillati</taxon>
        <taxon>Bacillota</taxon>
        <taxon>Bacilli</taxon>
        <taxon>Bacillales</taxon>
        <taxon>Paenibacillaceae</taxon>
        <taxon>Paenibacillus</taxon>
    </lineage>
</organism>
<accession>A0A1C1A3H1</accession>
<sequence length="247" mass="27622">MKVTKLPWAGIRIEINDTSIVIDPLYHFPSKFGQPHEEFFPLNDFGRIDAVLITHHHPDHFDQPAIAQFYGEEIPVYLPSESLKFINSSSLKQIHGVELGQLIKIGSAEVIPAFSMDGFGDPQVSWIVRGNGHQVIHCGDTLWHGHWWNIKSTYGPFDIACLPVNAAIVEFRGDPPSGQPISLSPEQAVSAAFVLEAKTLIPIHYKAIHYPPIYRQTPDLIDRLQSSAMTRGLELSILDTKESLVLE</sequence>
<dbReference type="Pfam" id="PF12706">
    <property type="entry name" value="Lactamase_B_2"/>
    <property type="match status" value="1"/>
</dbReference>
<dbReference type="RefSeq" id="WP_065852013.1">
    <property type="nucleotide sequence ID" value="NZ_LYPC01000014.1"/>
</dbReference>
<dbReference type="InterPro" id="IPR050114">
    <property type="entry name" value="UPF0173_UPF0282_UlaG_hydrolase"/>
</dbReference>
<dbReference type="PANTHER" id="PTHR43546">
    <property type="entry name" value="UPF0173 METAL-DEPENDENT HYDROLASE MJ1163-RELATED"/>
    <property type="match status" value="1"/>
</dbReference>
<evidence type="ECO:0000256" key="1">
    <source>
        <dbReference type="ARBA" id="ARBA00034221"/>
    </source>
</evidence>
<comment type="catalytic activity">
    <reaction evidence="1">
        <text>3',5'-cyclic CMP + H2O = CMP + H(+)</text>
        <dbReference type="Rhea" id="RHEA:72675"/>
        <dbReference type="ChEBI" id="CHEBI:15377"/>
        <dbReference type="ChEBI" id="CHEBI:15378"/>
        <dbReference type="ChEBI" id="CHEBI:58003"/>
        <dbReference type="ChEBI" id="CHEBI:60377"/>
    </reaction>
    <physiologicalReaction direction="left-to-right" evidence="1">
        <dbReference type="Rhea" id="RHEA:72676"/>
    </physiologicalReaction>
</comment>
<dbReference type="EMBL" id="LYPC01000014">
    <property type="protein sequence ID" value="OCT15103.1"/>
    <property type="molecule type" value="Genomic_DNA"/>
</dbReference>
<comment type="function">
    <text evidence="2">Counteracts the endogenous Pycsar antiviral defense system. Phosphodiesterase that enables metal-dependent hydrolysis of host cyclic nucleotide Pycsar defense signals such as cCMP and cUMP.</text>
</comment>
<evidence type="ECO:0000259" key="4">
    <source>
        <dbReference type="Pfam" id="PF12706"/>
    </source>
</evidence>
<dbReference type="Gene3D" id="3.60.15.10">
    <property type="entry name" value="Ribonuclease Z/Hydroxyacylglutathione hydrolase-like"/>
    <property type="match status" value="1"/>
</dbReference>
<protein>
    <recommendedName>
        <fullName evidence="4">Metallo-beta-lactamase domain-containing protein</fullName>
    </recommendedName>
</protein>
<comment type="caution">
    <text evidence="5">The sequence shown here is derived from an EMBL/GenBank/DDBJ whole genome shotgun (WGS) entry which is preliminary data.</text>
</comment>
<dbReference type="AlphaFoldDB" id="A0A1C1A3H1"/>
<name>A0A1C1A3H1_9BACL</name>
<dbReference type="Proteomes" id="UP000093309">
    <property type="component" value="Unassembled WGS sequence"/>
</dbReference>
<comment type="catalytic activity">
    <reaction evidence="3">
        <text>3',5'-cyclic UMP + H2O = UMP + H(+)</text>
        <dbReference type="Rhea" id="RHEA:70575"/>
        <dbReference type="ChEBI" id="CHEBI:15377"/>
        <dbReference type="ChEBI" id="CHEBI:15378"/>
        <dbReference type="ChEBI" id="CHEBI:57865"/>
        <dbReference type="ChEBI" id="CHEBI:184387"/>
    </reaction>
    <physiologicalReaction direction="left-to-right" evidence="3">
        <dbReference type="Rhea" id="RHEA:70576"/>
    </physiologicalReaction>
</comment>
<evidence type="ECO:0000313" key="6">
    <source>
        <dbReference type="Proteomes" id="UP000093309"/>
    </source>
</evidence>
<dbReference type="PANTHER" id="PTHR43546:SF3">
    <property type="entry name" value="UPF0173 METAL-DEPENDENT HYDROLASE MJ1163"/>
    <property type="match status" value="1"/>
</dbReference>
<dbReference type="STRING" id="512399.A8709_13410"/>
<gene>
    <name evidence="5" type="ORF">A8709_13410</name>
</gene>
<dbReference type="SUPFAM" id="SSF56281">
    <property type="entry name" value="Metallo-hydrolase/oxidoreductase"/>
    <property type="match status" value="1"/>
</dbReference>
<keyword evidence="6" id="KW-1185">Reference proteome</keyword>
<reference evidence="6" key="1">
    <citation type="submission" date="2016-05" db="EMBL/GenBank/DDBJ databases">
        <title>Paenibacillus oryzae. sp. nov., isolated from the rice root.</title>
        <authorList>
            <person name="Zhang J."/>
            <person name="Zhang X."/>
        </authorList>
    </citation>
    <scope>NUCLEOTIDE SEQUENCE [LARGE SCALE GENOMIC DNA]</scope>
    <source>
        <strain evidence="6">KCTC13222</strain>
    </source>
</reference>
<proteinExistence type="predicted"/>
<feature type="domain" description="Metallo-beta-lactamase" evidence="4">
    <location>
        <begin position="19"/>
        <end position="205"/>
    </location>
</feature>
<dbReference type="OrthoDB" id="9800061at2"/>
<evidence type="ECO:0000256" key="2">
    <source>
        <dbReference type="ARBA" id="ARBA00034301"/>
    </source>
</evidence>
<dbReference type="InterPro" id="IPR036866">
    <property type="entry name" value="RibonucZ/Hydroxyglut_hydro"/>
</dbReference>